<comment type="caution">
    <text evidence="4">The sequence shown here is derived from an EMBL/GenBank/DDBJ whole genome shotgun (WGS) entry which is preliminary data.</text>
</comment>
<dbReference type="SUPFAM" id="SSF55729">
    <property type="entry name" value="Acyl-CoA N-acyltransferases (Nat)"/>
    <property type="match status" value="1"/>
</dbReference>
<dbReference type="Proteomes" id="UP000468901">
    <property type="component" value="Unassembled WGS sequence"/>
</dbReference>
<dbReference type="InterPro" id="IPR000182">
    <property type="entry name" value="GNAT_dom"/>
</dbReference>
<feature type="domain" description="N-acetyltransferase" evidence="3">
    <location>
        <begin position="7"/>
        <end position="163"/>
    </location>
</feature>
<dbReference type="Pfam" id="PF13508">
    <property type="entry name" value="Acetyltransf_7"/>
    <property type="match status" value="1"/>
</dbReference>
<evidence type="ECO:0000256" key="1">
    <source>
        <dbReference type="ARBA" id="ARBA00022679"/>
    </source>
</evidence>
<organism evidence="4 5">
    <name type="scientific">Parvibaculum sedimenti</name>
    <dbReference type="NCBI Taxonomy" id="2608632"/>
    <lineage>
        <taxon>Bacteria</taxon>
        <taxon>Pseudomonadati</taxon>
        <taxon>Pseudomonadota</taxon>
        <taxon>Alphaproteobacteria</taxon>
        <taxon>Hyphomicrobiales</taxon>
        <taxon>Parvibaculaceae</taxon>
        <taxon>Parvibaculum</taxon>
    </lineage>
</organism>
<keyword evidence="5" id="KW-1185">Reference proteome</keyword>
<gene>
    <name evidence="4" type="ORF">F2P47_16555</name>
</gene>
<name>A0A6N6VJ35_9HYPH</name>
<protein>
    <submittedName>
        <fullName evidence="4">GNAT family N-acetyltransferase</fullName>
    </submittedName>
</protein>
<dbReference type="InterPro" id="IPR016181">
    <property type="entry name" value="Acyl_CoA_acyltransferase"/>
</dbReference>
<reference evidence="4 5" key="1">
    <citation type="submission" date="2019-09" db="EMBL/GenBank/DDBJ databases">
        <title>Parvibaculum sedimenti sp. nov., isolated from sediment.</title>
        <authorList>
            <person name="Wang Y."/>
        </authorList>
    </citation>
    <scope>NUCLEOTIDE SEQUENCE [LARGE SCALE GENOMIC DNA]</scope>
    <source>
        <strain evidence="4 5">HXT-9</strain>
    </source>
</reference>
<dbReference type="RefSeq" id="WP_422562178.1">
    <property type="nucleotide sequence ID" value="NZ_JBAQYD010000361.1"/>
</dbReference>
<evidence type="ECO:0000256" key="2">
    <source>
        <dbReference type="ARBA" id="ARBA00023315"/>
    </source>
</evidence>
<keyword evidence="2" id="KW-0012">Acyltransferase</keyword>
<dbReference type="InterPro" id="IPR050832">
    <property type="entry name" value="Bact_Acetyltransf"/>
</dbReference>
<evidence type="ECO:0000313" key="5">
    <source>
        <dbReference type="Proteomes" id="UP000468901"/>
    </source>
</evidence>
<dbReference type="GO" id="GO:0016747">
    <property type="term" value="F:acyltransferase activity, transferring groups other than amino-acyl groups"/>
    <property type="evidence" value="ECO:0007669"/>
    <property type="project" value="InterPro"/>
</dbReference>
<dbReference type="Gene3D" id="3.40.630.30">
    <property type="match status" value="1"/>
</dbReference>
<dbReference type="EMBL" id="WESC01000020">
    <property type="protein sequence ID" value="KAB7738523.1"/>
    <property type="molecule type" value="Genomic_DNA"/>
</dbReference>
<keyword evidence="1 4" id="KW-0808">Transferase</keyword>
<sequence>MTVLTRYQMRMAWPDQDEELIARLKIACWRESYPGILPQSILDGLDLESSSTEWARALRGGIAWIAEQSGAPVGFGHARGDEVTTLYVRKADHGQGVGMALLLHCFDEIACLGYGRAHLWALEENTKARSFYERMGGQAIARRSVGYRQYADIMEVRYEFPLD</sequence>
<dbReference type="CDD" id="cd04301">
    <property type="entry name" value="NAT_SF"/>
    <property type="match status" value="1"/>
</dbReference>
<evidence type="ECO:0000259" key="3">
    <source>
        <dbReference type="PROSITE" id="PS51186"/>
    </source>
</evidence>
<dbReference type="PANTHER" id="PTHR43877">
    <property type="entry name" value="AMINOALKYLPHOSPHONATE N-ACETYLTRANSFERASE-RELATED-RELATED"/>
    <property type="match status" value="1"/>
</dbReference>
<proteinExistence type="predicted"/>
<accession>A0A6N6VJ35</accession>
<dbReference type="AlphaFoldDB" id="A0A6N6VJ35"/>
<dbReference type="PROSITE" id="PS51186">
    <property type="entry name" value="GNAT"/>
    <property type="match status" value="1"/>
</dbReference>
<evidence type="ECO:0000313" key="4">
    <source>
        <dbReference type="EMBL" id="KAB7738523.1"/>
    </source>
</evidence>